<protein>
    <submittedName>
        <fullName evidence="3">Flp pilus assembly protein CpaB</fullName>
    </submittedName>
</protein>
<feature type="domain" description="SAF" evidence="2">
    <location>
        <begin position="42"/>
        <end position="104"/>
    </location>
</feature>
<accession>A6NYP3</accession>
<gene>
    <name evidence="3" type="primary">cpaB</name>
    <name evidence="3" type="ORF">BACCAP_03344</name>
</gene>
<dbReference type="Proteomes" id="UP000003639">
    <property type="component" value="Unassembled WGS sequence"/>
</dbReference>
<keyword evidence="4" id="KW-1185">Reference proteome</keyword>
<feature type="region of interest" description="Disordered" evidence="1">
    <location>
        <begin position="174"/>
        <end position="193"/>
    </location>
</feature>
<name>A6NYP3_9FIRM</name>
<evidence type="ECO:0000259" key="2">
    <source>
        <dbReference type="SMART" id="SM00858"/>
    </source>
</evidence>
<evidence type="ECO:0000313" key="4">
    <source>
        <dbReference type="Proteomes" id="UP000003639"/>
    </source>
</evidence>
<organism evidence="3 4">
    <name type="scientific">Pseudoflavonifractor capillosus ATCC 29799</name>
    <dbReference type="NCBI Taxonomy" id="411467"/>
    <lineage>
        <taxon>Bacteria</taxon>
        <taxon>Bacillati</taxon>
        <taxon>Bacillota</taxon>
        <taxon>Clostridia</taxon>
        <taxon>Eubacteriales</taxon>
        <taxon>Oscillospiraceae</taxon>
        <taxon>Pseudoflavonifractor</taxon>
    </lineage>
</organism>
<comment type="caution">
    <text evidence="3">The sequence shown here is derived from an EMBL/GenBank/DDBJ whole genome shotgun (WGS) entry which is preliminary data.</text>
</comment>
<feature type="region of interest" description="Disordered" evidence="1">
    <location>
        <begin position="248"/>
        <end position="296"/>
    </location>
</feature>
<dbReference type="InterPro" id="IPR031571">
    <property type="entry name" value="RcpC_dom"/>
</dbReference>
<dbReference type="Pfam" id="PF08666">
    <property type="entry name" value="SAF"/>
    <property type="match status" value="1"/>
</dbReference>
<dbReference type="STRING" id="411467.BACCAP_03344"/>
<feature type="compositionally biased region" description="Low complexity" evidence="1">
    <location>
        <begin position="255"/>
        <end position="274"/>
    </location>
</feature>
<dbReference type="CDD" id="cd11614">
    <property type="entry name" value="SAF_CpaB_FlgA_like"/>
    <property type="match status" value="1"/>
</dbReference>
<dbReference type="AlphaFoldDB" id="A6NYP3"/>
<dbReference type="EMBL" id="AAXG02000032">
    <property type="protein sequence ID" value="EDM98542.1"/>
    <property type="molecule type" value="Genomic_DNA"/>
</dbReference>
<evidence type="ECO:0000256" key="1">
    <source>
        <dbReference type="SAM" id="MobiDB-lite"/>
    </source>
</evidence>
<evidence type="ECO:0000313" key="3">
    <source>
        <dbReference type="EMBL" id="EDM98542.1"/>
    </source>
</evidence>
<proteinExistence type="predicted"/>
<dbReference type="Pfam" id="PF16976">
    <property type="entry name" value="RcpC"/>
    <property type="match status" value="1"/>
</dbReference>
<reference evidence="3 4" key="2">
    <citation type="submission" date="2007-06" db="EMBL/GenBank/DDBJ databases">
        <title>Draft genome sequence of Pseudoflavonifractor capillosus ATCC 29799.</title>
        <authorList>
            <person name="Sudarsanam P."/>
            <person name="Ley R."/>
            <person name="Guruge J."/>
            <person name="Turnbaugh P.J."/>
            <person name="Mahowald M."/>
            <person name="Liep D."/>
            <person name="Gordon J."/>
        </authorList>
    </citation>
    <scope>NUCLEOTIDE SEQUENCE [LARGE SCALE GENOMIC DNA]</scope>
    <source>
        <strain evidence="3 4">ATCC 29799</strain>
    </source>
</reference>
<reference evidence="3 4" key="1">
    <citation type="submission" date="2007-04" db="EMBL/GenBank/DDBJ databases">
        <authorList>
            <person name="Fulton L."/>
            <person name="Clifton S."/>
            <person name="Fulton B."/>
            <person name="Xu J."/>
            <person name="Minx P."/>
            <person name="Pepin K.H."/>
            <person name="Johnson M."/>
            <person name="Thiruvilangam P."/>
            <person name="Bhonagiri V."/>
            <person name="Nash W.E."/>
            <person name="Mardis E.R."/>
            <person name="Wilson R.K."/>
        </authorList>
    </citation>
    <scope>NUCLEOTIDE SEQUENCE [LARGE SCALE GENOMIC DNA]</scope>
    <source>
        <strain evidence="3 4">ATCC 29799</strain>
    </source>
</reference>
<dbReference type="eggNOG" id="COG3745">
    <property type="taxonomic scope" value="Bacteria"/>
</dbReference>
<sequence length="296" mass="31469">MTGEMLMKLNNRFIFGILSLVLAAVIAFVALPTIARQTNGKTEIVRITQPVLKGETITSDNAEVVEVGGYNLPSNVAHSMDDVEGLYVTADLAEGDYILTSKVSTVPVSSDVALNDIPSGKVAISLTVKTLASGLSDKLQPGDIIRIYHFLETAEEVPELRFVKVLSVTDSDGINVDNTKETTEDEEPQQSATITVLASPEQARIITEMENDGVAHVALISRNNDQLAEELLAEQDKTLQEIYFPETLVEENAESQDGGEAAEGAADGESTGETGSDGAEGGTETTPADSIPEDGE</sequence>
<dbReference type="InterPro" id="IPR013974">
    <property type="entry name" value="SAF"/>
</dbReference>
<dbReference type="SMART" id="SM00858">
    <property type="entry name" value="SAF"/>
    <property type="match status" value="1"/>
</dbReference>